<protein>
    <submittedName>
        <fullName evidence="3">Uncharacterized protein</fullName>
    </submittedName>
</protein>
<gene>
    <name evidence="3" type="ORF">Agub_g5443</name>
</gene>
<feature type="compositionally biased region" description="Low complexity" evidence="1">
    <location>
        <begin position="63"/>
        <end position="75"/>
    </location>
</feature>
<dbReference type="AlphaFoldDB" id="A0AAD3HKN0"/>
<sequence length="198" mass="21179">MSTIAGSTTSALRSWEAKKPKSTAASVALGLVQQYAVPLAVLGFFVRRYLKSRKQAAKKPDAAAKGTAAAQSASARKPRREYKVKRDQEPQPLLVGEDDEEVEVQPHDNVMEAYSETEVEKAGAAASGPAGGNNTAMLQMLQQMGYRIVMPKDGSGQVFLVPPGAAGPGGQAIEEGDEEGYDEDEEGYEEGDEEEEDE</sequence>
<organism evidence="3 4">
    <name type="scientific">Astrephomene gubernaculifera</name>
    <dbReference type="NCBI Taxonomy" id="47775"/>
    <lineage>
        <taxon>Eukaryota</taxon>
        <taxon>Viridiplantae</taxon>
        <taxon>Chlorophyta</taxon>
        <taxon>core chlorophytes</taxon>
        <taxon>Chlorophyceae</taxon>
        <taxon>CS clade</taxon>
        <taxon>Chlamydomonadales</taxon>
        <taxon>Astrephomenaceae</taxon>
        <taxon>Astrephomene</taxon>
    </lineage>
</organism>
<dbReference type="EMBL" id="BMAR01000007">
    <property type="protein sequence ID" value="GFR44242.1"/>
    <property type="molecule type" value="Genomic_DNA"/>
</dbReference>
<accession>A0AAD3HKN0</accession>
<keyword evidence="2" id="KW-0812">Transmembrane</keyword>
<feature type="transmembrane region" description="Helical" evidence="2">
    <location>
        <begin position="24"/>
        <end position="46"/>
    </location>
</feature>
<proteinExistence type="predicted"/>
<dbReference type="Proteomes" id="UP001054857">
    <property type="component" value="Unassembled WGS sequence"/>
</dbReference>
<feature type="region of interest" description="Disordered" evidence="1">
    <location>
        <begin position="56"/>
        <end position="101"/>
    </location>
</feature>
<evidence type="ECO:0000313" key="4">
    <source>
        <dbReference type="Proteomes" id="UP001054857"/>
    </source>
</evidence>
<keyword evidence="2" id="KW-1133">Transmembrane helix</keyword>
<keyword evidence="2" id="KW-0472">Membrane</keyword>
<feature type="region of interest" description="Disordered" evidence="1">
    <location>
        <begin position="159"/>
        <end position="198"/>
    </location>
</feature>
<name>A0AAD3HKN0_9CHLO</name>
<comment type="caution">
    <text evidence="3">The sequence shown here is derived from an EMBL/GenBank/DDBJ whole genome shotgun (WGS) entry which is preliminary data.</text>
</comment>
<feature type="compositionally biased region" description="Acidic residues" evidence="1">
    <location>
        <begin position="174"/>
        <end position="198"/>
    </location>
</feature>
<keyword evidence="4" id="KW-1185">Reference proteome</keyword>
<evidence type="ECO:0000256" key="2">
    <source>
        <dbReference type="SAM" id="Phobius"/>
    </source>
</evidence>
<evidence type="ECO:0000313" key="3">
    <source>
        <dbReference type="EMBL" id="GFR44242.1"/>
    </source>
</evidence>
<evidence type="ECO:0000256" key="1">
    <source>
        <dbReference type="SAM" id="MobiDB-lite"/>
    </source>
</evidence>
<reference evidence="3 4" key="1">
    <citation type="journal article" date="2021" name="Sci. Rep.">
        <title>Genome sequencing of the multicellular alga Astrephomene provides insights into convergent evolution of germ-soma differentiation.</title>
        <authorList>
            <person name="Yamashita S."/>
            <person name="Yamamoto K."/>
            <person name="Matsuzaki R."/>
            <person name="Suzuki S."/>
            <person name="Yamaguchi H."/>
            <person name="Hirooka S."/>
            <person name="Minakuchi Y."/>
            <person name="Miyagishima S."/>
            <person name="Kawachi M."/>
            <person name="Toyoda A."/>
            <person name="Nozaki H."/>
        </authorList>
    </citation>
    <scope>NUCLEOTIDE SEQUENCE [LARGE SCALE GENOMIC DNA]</scope>
    <source>
        <strain evidence="3 4">NIES-4017</strain>
    </source>
</reference>